<dbReference type="SMART" id="SM00209">
    <property type="entry name" value="TSP1"/>
    <property type="match status" value="1"/>
</dbReference>
<dbReference type="Proteomes" id="UP000054047">
    <property type="component" value="Unassembled WGS sequence"/>
</dbReference>
<keyword evidence="2" id="KW-0964">Secreted</keyword>
<dbReference type="SUPFAM" id="SSF82895">
    <property type="entry name" value="TSP-1 type 1 repeat"/>
    <property type="match status" value="1"/>
</dbReference>
<keyword evidence="3" id="KW-0732">Signal</keyword>
<gene>
    <name evidence="6" type="ORF">ANCDUO_00623</name>
</gene>
<dbReference type="Gene3D" id="2.20.100.10">
    <property type="entry name" value="Thrombospondin type-1 (TSP1) repeat"/>
    <property type="match status" value="1"/>
</dbReference>
<dbReference type="PANTHER" id="PTHR22906">
    <property type="entry name" value="PROPERDIN"/>
    <property type="match status" value="1"/>
</dbReference>
<dbReference type="AlphaFoldDB" id="A0A0C2E122"/>
<name>A0A0C2E122_9BILA</name>
<accession>A0A0C2E122</accession>
<dbReference type="InterPro" id="IPR052065">
    <property type="entry name" value="Compl_asym_regulator"/>
</dbReference>
<protein>
    <submittedName>
        <fullName evidence="6">Thrombospondin type 1 domain protein</fullName>
    </submittedName>
</protein>
<dbReference type="EMBL" id="KN726233">
    <property type="protein sequence ID" value="KIH69037.1"/>
    <property type="molecule type" value="Genomic_DNA"/>
</dbReference>
<evidence type="ECO:0000256" key="3">
    <source>
        <dbReference type="ARBA" id="ARBA00022729"/>
    </source>
</evidence>
<keyword evidence="5" id="KW-1015">Disulfide bond</keyword>
<comment type="subcellular location">
    <subcellularLocation>
        <location evidence="1">Secreted</location>
    </subcellularLocation>
</comment>
<reference evidence="6 7" key="1">
    <citation type="submission" date="2013-12" db="EMBL/GenBank/DDBJ databases">
        <title>Draft genome of the parsitic nematode Ancylostoma duodenale.</title>
        <authorList>
            <person name="Mitreva M."/>
        </authorList>
    </citation>
    <scope>NUCLEOTIDE SEQUENCE [LARGE SCALE GENOMIC DNA]</scope>
    <source>
        <strain evidence="6 7">Zhejiang</strain>
    </source>
</reference>
<dbReference type="Pfam" id="PF00090">
    <property type="entry name" value="TSP_1"/>
    <property type="match status" value="1"/>
</dbReference>
<dbReference type="PROSITE" id="PS50092">
    <property type="entry name" value="TSP1"/>
    <property type="match status" value="1"/>
</dbReference>
<evidence type="ECO:0000256" key="5">
    <source>
        <dbReference type="ARBA" id="ARBA00023157"/>
    </source>
</evidence>
<dbReference type="OrthoDB" id="5856815at2759"/>
<evidence type="ECO:0000256" key="2">
    <source>
        <dbReference type="ARBA" id="ARBA00022525"/>
    </source>
</evidence>
<keyword evidence="7" id="KW-1185">Reference proteome</keyword>
<sequence length="111" mass="11916">MMESRRRFCLVADPAVQGFCTGSIVEQRPCAPTSCTASPGGWSAWSDWSQCSKDCQGTGHQIRNRMCSDPLPSNRSTQSEVTSASLYEIEDCAPDAPWSPVADGSSPTVVV</sequence>
<dbReference type="PANTHER" id="PTHR22906:SF43">
    <property type="entry name" value="PROPERDIN"/>
    <property type="match status" value="1"/>
</dbReference>
<proteinExistence type="predicted"/>
<evidence type="ECO:0000256" key="4">
    <source>
        <dbReference type="ARBA" id="ARBA00022737"/>
    </source>
</evidence>
<evidence type="ECO:0000313" key="6">
    <source>
        <dbReference type="EMBL" id="KIH69037.1"/>
    </source>
</evidence>
<dbReference type="InterPro" id="IPR000884">
    <property type="entry name" value="TSP1_rpt"/>
</dbReference>
<keyword evidence="4" id="KW-0677">Repeat</keyword>
<dbReference type="InterPro" id="IPR036383">
    <property type="entry name" value="TSP1_rpt_sf"/>
</dbReference>
<evidence type="ECO:0000256" key="1">
    <source>
        <dbReference type="ARBA" id="ARBA00004613"/>
    </source>
</evidence>
<organism evidence="6 7">
    <name type="scientific">Ancylostoma duodenale</name>
    <dbReference type="NCBI Taxonomy" id="51022"/>
    <lineage>
        <taxon>Eukaryota</taxon>
        <taxon>Metazoa</taxon>
        <taxon>Ecdysozoa</taxon>
        <taxon>Nematoda</taxon>
        <taxon>Chromadorea</taxon>
        <taxon>Rhabditida</taxon>
        <taxon>Rhabditina</taxon>
        <taxon>Rhabditomorpha</taxon>
        <taxon>Strongyloidea</taxon>
        <taxon>Ancylostomatidae</taxon>
        <taxon>Ancylostomatinae</taxon>
        <taxon>Ancylostoma</taxon>
    </lineage>
</organism>
<evidence type="ECO:0000313" key="7">
    <source>
        <dbReference type="Proteomes" id="UP000054047"/>
    </source>
</evidence>